<sequence>MEPKNSTLCFAEATDQAHNNPSSDTFHSTTYPPQGARKSSPEVCCRKKPPPSAKHRKDSKRRKFRQTRQNFAPIDWMADLVAKERTAHCFPFAVTALGAHFRASFKGNGTENNGRRWWLSPSAWPCFPNHRLVTPLFVLSLYSDGECTRANFIKRTKLRMAVL</sequence>
<feature type="region of interest" description="Disordered" evidence="1">
    <location>
        <begin position="1"/>
        <end position="67"/>
    </location>
</feature>
<reference evidence="2 3" key="1">
    <citation type="journal article" date="2019" name="Sci. Rep.">
        <title>Orb-weaving spider Araneus ventricosus genome elucidates the spidroin gene catalogue.</title>
        <authorList>
            <person name="Kono N."/>
            <person name="Nakamura H."/>
            <person name="Ohtoshi R."/>
            <person name="Moran D.A.P."/>
            <person name="Shinohara A."/>
            <person name="Yoshida Y."/>
            <person name="Fujiwara M."/>
            <person name="Mori M."/>
            <person name="Tomita M."/>
            <person name="Arakawa K."/>
        </authorList>
    </citation>
    <scope>NUCLEOTIDE SEQUENCE [LARGE SCALE GENOMIC DNA]</scope>
</reference>
<evidence type="ECO:0000313" key="3">
    <source>
        <dbReference type="Proteomes" id="UP000499080"/>
    </source>
</evidence>
<proteinExistence type="predicted"/>
<accession>A0A4Y2PJK1</accession>
<comment type="caution">
    <text evidence="2">The sequence shown here is derived from an EMBL/GenBank/DDBJ whole genome shotgun (WGS) entry which is preliminary data.</text>
</comment>
<gene>
    <name evidence="2" type="ORF">AVEN_274070_1</name>
</gene>
<dbReference type="Proteomes" id="UP000499080">
    <property type="component" value="Unassembled WGS sequence"/>
</dbReference>
<keyword evidence="3" id="KW-1185">Reference proteome</keyword>
<dbReference type="AlphaFoldDB" id="A0A4Y2PJK1"/>
<evidence type="ECO:0000256" key="1">
    <source>
        <dbReference type="SAM" id="MobiDB-lite"/>
    </source>
</evidence>
<feature type="compositionally biased region" description="Basic residues" evidence="1">
    <location>
        <begin position="46"/>
        <end position="66"/>
    </location>
</feature>
<name>A0A4Y2PJK1_ARAVE</name>
<dbReference type="EMBL" id="BGPR01011221">
    <property type="protein sequence ID" value="GBN50246.1"/>
    <property type="molecule type" value="Genomic_DNA"/>
</dbReference>
<organism evidence="2 3">
    <name type="scientific">Araneus ventricosus</name>
    <name type="common">Orbweaver spider</name>
    <name type="synonym">Epeira ventricosa</name>
    <dbReference type="NCBI Taxonomy" id="182803"/>
    <lineage>
        <taxon>Eukaryota</taxon>
        <taxon>Metazoa</taxon>
        <taxon>Ecdysozoa</taxon>
        <taxon>Arthropoda</taxon>
        <taxon>Chelicerata</taxon>
        <taxon>Arachnida</taxon>
        <taxon>Araneae</taxon>
        <taxon>Araneomorphae</taxon>
        <taxon>Entelegynae</taxon>
        <taxon>Araneoidea</taxon>
        <taxon>Araneidae</taxon>
        <taxon>Araneus</taxon>
    </lineage>
</organism>
<protein>
    <submittedName>
        <fullName evidence="2">Uncharacterized protein</fullName>
    </submittedName>
</protein>
<evidence type="ECO:0000313" key="2">
    <source>
        <dbReference type="EMBL" id="GBN50246.1"/>
    </source>
</evidence>
<feature type="compositionally biased region" description="Polar residues" evidence="1">
    <location>
        <begin position="16"/>
        <end position="32"/>
    </location>
</feature>